<dbReference type="OrthoDB" id="5279713at2759"/>
<dbReference type="InterPro" id="IPR032675">
    <property type="entry name" value="LRR_dom_sf"/>
</dbReference>
<dbReference type="PANTHER" id="PTHR36766">
    <property type="entry name" value="PLANT BROAD-SPECTRUM MILDEW RESISTANCE PROTEIN RPW8"/>
    <property type="match status" value="1"/>
</dbReference>
<dbReference type="GO" id="GO:0006952">
    <property type="term" value="P:defense response"/>
    <property type="evidence" value="ECO:0007669"/>
    <property type="project" value="UniProtKB-KW"/>
</dbReference>
<evidence type="ECO:0000313" key="2">
    <source>
        <dbReference type="EMBL" id="KAF3969654.1"/>
    </source>
</evidence>
<dbReference type="SUPFAM" id="SSF52047">
    <property type="entry name" value="RNI-like"/>
    <property type="match status" value="1"/>
</dbReference>
<evidence type="ECO:0000256" key="1">
    <source>
        <dbReference type="ARBA" id="ARBA00022821"/>
    </source>
</evidence>
<proteinExistence type="predicted"/>
<protein>
    <submittedName>
        <fullName evidence="2">Uncharacterized protein</fullName>
    </submittedName>
</protein>
<keyword evidence="1" id="KW-0611">Plant defense</keyword>
<name>A0A8J4RJK1_9ROSI</name>
<dbReference type="Gene3D" id="3.80.10.10">
    <property type="entry name" value="Ribonuclease Inhibitor"/>
    <property type="match status" value="2"/>
</dbReference>
<gene>
    <name evidence="2" type="ORF">CMV_006575</name>
</gene>
<dbReference type="PANTHER" id="PTHR36766:SF70">
    <property type="entry name" value="DISEASE RESISTANCE PROTEIN RGA4"/>
    <property type="match status" value="1"/>
</dbReference>
<dbReference type="Proteomes" id="UP000737018">
    <property type="component" value="Unassembled WGS sequence"/>
</dbReference>
<sequence length="387" mass="44126">MKMKKILNSMEAQHLNEGWLLRGASTSSKAEERKIGSTLISNEDTLSGLFKKSKEEYRAEIILNVVVEGLLAKLRSNVIEHHISLERGFKEGLIDLLILLTQIQLVLNDVEKRQIYLNRCTECEEVPTLGHLPNLRLLEIFGMWNVRSIGSEFYGYSEGSHRNTTTLFPALRMLKLLFMSSLEEWKGAKELTSAGEVLLVFPCLEELIIRGCNKLRDMPDSVHTCISLQKLVVQDCPKLRSLLCVPSITTLPSGVQCYTSSVEYMENGDCLPSTSSIHPSLQKLKLYGSVLFLDQIQYFTALKILWIQELGEMVALPEWLGNLSSLQELYIVDCKNLVHLSTKETMQRFTKLKTVMIYGCPKLNNQIDHNPFIQFPYSYPHCKDFED</sequence>
<dbReference type="AlphaFoldDB" id="A0A8J4RJK1"/>
<dbReference type="EMBL" id="JRKL02000623">
    <property type="protein sequence ID" value="KAF3969654.1"/>
    <property type="molecule type" value="Genomic_DNA"/>
</dbReference>
<keyword evidence="3" id="KW-1185">Reference proteome</keyword>
<organism evidence="2 3">
    <name type="scientific">Castanea mollissima</name>
    <name type="common">Chinese chestnut</name>
    <dbReference type="NCBI Taxonomy" id="60419"/>
    <lineage>
        <taxon>Eukaryota</taxon>
        <taxon>Viridiplantae</taxon>
        <taxon>Streptophyta</taxon>
        <taxon>Embryophyta</taxon>
        <taxon>Tracheophyta</taxon>
        <taxon>Spermatophyta</taxon>
        <taxon>Magnoliopsida</taxon>
        <taxon>eudicotyledons</taxon>
        <taxon>Gunneridae</taxon>
        <taxon>Pentapetalae</taxon>
        <taxon>rosids</taxon>
        <taxon>fabids</taxon>
        <taxon>Fagales</taxon>
        <taxon>Fagaceae</taxon>
        <taxon>Castanea</taxon>
    </lineage>
</organism>
<accession>A0A8J4RJK1</accession>
<reference evidence="2" key="1">
    <citation type="submission" date="2020-03" db="EMBL/GenBank/DDBJ databases">
        <title>Castanea mollissima Vanexum genome sequencing.</title>
        <authorList>
            <person name="Staton M."/>
        </authorList>
    </citation>
    <scope>NUCLEOTIDE SEQUENCE</scope>
    <source>
        <tissue evidence="2">Leaf</tissue>
    </source>
</reference>
<evidence type="ECO:0000313" key="3">
    <source>
        <dbReference type="Proteomes" id="UP000737018"/>
    </source>
</evidence>
<comment type="caution">
    <text evidence="2">The sequence shown here is derived from an EMBL/GenBank/DDBJ whole genome shotgun (WGS) entry which is preliminary data.</text>
</comment>